<evidence type="ECO:0000256" key="1">
    <source>
        <dbReference type="ARBA" id="ARBA00004141"/>
    </source>
</evidence>
<feature type="transmembrane region" description="Helical" evidence="5">
    <location>
        <begin position="232"/>
        <end position="252"/>
    </location>
</feature>
<dbReference type="PANTHER" id="PTHR43471">
    <property type="entry name" value="ABC TRANSPORTER PERMEASE"/>
    <property type="match status" value="1"/>
</dbReference>
<keyword evidence="2 5" id="KW-0812">Transmembrane</keyword>
<feature type="transmembrane region" description="Helical" evidence="5">
    <location>
        <begin position="259"/>
        <end position="279"/>
    </location>
</feature>
<comment type="caution">
    <text evidence="7">The sequence shown here is derived from an EMBL/GenBank/DDBJ whole genome shotgun (WGS) entry which is preliminary data.</text>
</comment>
<dbReference type="Pfam" id="PF12698">
    <property type="entry name" value="ABC2_membrane_3"/>
    <property type="match status" value="1"/>
</dbReference>
<dbReference type="PANTHER" id="PTHR43471:SF3">
    <property type="entry name" value="ABC TRANSPORTER PERMEASE PROTEIN NATB"/>
    <property type="match status" value="1"/>
</dbReference>
<sequence length="400" mass="45064">MLKLIWLKEIKDLLRDRKTLWFVLLMPTLIMPALMGGALYLTSSGILDKQNETLDFQLVAPPAWRDTLGTLLDGHEGLRWQRELSLEGEAQWREAIEAERLHFVLQVPDGFDPDQDHPSQWQLYYNQTEDFGQYDRIHKALSPLYEQWREEHRQRWGLTESQSQMLTEPVSLTMVGTADEREAIGERIGGLLPYLLLALCLIGAMMPALDVAAGEKERGTLETLLMAPVPRWQLVLAKFAVIGCASMLVATLSLLCGVIWLLLAGQVFAVSFLVTAATTLGAFDIFLILLLILPIAFAMSAMLLALSVYARSYKEAQNYMSPVSFLIFLPAMVGMVPGMELKGGWLWAPIVNVTLAIKELIKGTIDYSLLWPVFTANALLALILLAFCTFWFSRERVLFR</sequence>
<feature type="transmembrane region" description="Helical" evidence="5">
    <location>
        <begin position="319"/>
        <end position="339"/>
    </location>
</feature>
<feature type="transmembrane region" description="Helical" evidence="5">
    <location>
        <begin position="20"/>
        <end position="41"/>
    </location>
</feature>
<proteinExistence type="predicted"/>
<reference evidence="8" key="1">
    <citation type="journal article" date="2019" name="Int. J. Syst. Evol. Microbiol.">
        <title>The Global Catalogue of Microorganisms (GCM) 10K type strain sequencing project: providing services to taxonomists for standard genome sequencing and annotation.</title>
        <authorList>
            <consortium name="The Broad Institute Genomics Platform"/>
            <consortium name="The Broad Institute Genome Sequencing Center for Infectious Disease"/>
            <person name="Wu L."/>
            <person name="Ma J."/>
        </authorList>
    </citation>
    <scope>NUCLEOTIDE SEQUENCE [LARGE SCALE GENOMIC DNA]</scope>
    <source>
        <strain evidence="8">JCM 18720</strain>
    </source>
</reference>
<feature type="transmembrane region" description="Helical" evidence="5">
    <location>
        <begin position="369"/>
        <end position="392"/>
    </location>
</feature>
<evidence type="ECO:0000256" key="3">
    <source>
        <dbReference type="ARBA" id="ARBA00022989"/>
    </source>
</evidence>
<evidence type="ECO:0000256" key="5">
    <source>
        <dbReference type="SAM" id="Phobius"/>
    </source>
</evidence>
<dbReference type="Proteomes" id="UP001501600">
    <property type="component" value="Unassembled WGS sequence"/>
</dbReference>
<evidence type="ECO:0000259" key="6">
    <source>
        <dbReference type="Pfam" id="PF12698"/>
    </source>
</evidence>
<protein>
    <recommendedName>
        <fullName evidence="6">ABC-2 type transporter transmembrane domain-containing protein</fullName>
    </recommendedName>
</protein>
<evidence type="ECO:0000256" key="4">
    <source>
        <dbReference type="ARBA" id="ARBA00023136"/>
    </source>
</evidence>
<keyword evidence="3 5" id="KW-1133">Transmembrane helix</keyword>
<feature type="domain" description="ABC-2 type transporter transmembrane" evidence="6">
    <location>
        <begin position="19"/>
        <end position="392"/>
    </location>
</feature>
<keyword evidence="8" id="KW-1185">Reference proteome</keyword>
<keyword evidence="4 5" id="KW-0472">Membrane</keyword>
<comment type="subcellular location">
    <subcellularLocation>
        <location evidence="1">Membrane</location>
        <topology evidence="1">Multi-pass membrane protein</topology>
    </subcellularLocation>
</comment>
<evidence type="ECO:0000313" key="7">
    <source>
        <dbReference type="EMBL" id="GAA5189456.1"/>
    </source>
</evidence>
<gene>
    <name evidence="7" type="ORF">GCM10025772_11910</name>
</gene>
<evidence type="ECO:0000256" key="2">
    <source>
        <dbReference type="ARBA" id="ARBA00022692"/>
    </source>
</evidence>
<organism evidence="7 8">
    <name type="scientific">Ferrimonas gelatinilytica</name>
    <dbReference type="NCBI Taxonomy" id="1255257"/>
    <lineage>
        <taxon>Bacteria</taxon>
        <taxon>Pseudomonadati</taxon>
        <taxon>Pseudomonadota</taxon>
        <taxon>Gammaproteobacteria</taxon>
        <taxon>Alteromonadales</taxon>
        <taxon>Ferrimonadaceae</taxon>
        <taxon>Ferrimonas</taxon>
    </lineage>
</organism>
<name>A0ABP9S0Q1_9GAMM</name>
<dbReference type="EMBL" id="BAABLF010000006">
    <property type="protein sequence ID" value="GAA5189456.1"/>
    <property type="molecule type" value="Genomic_DNA"/>
</dbReference>
<evidence type="ECO:0000313" key="8">
    <source>
        <dbReference type="Proteomes" id="UP001501600"/>
    </source>
</evidence>
<accession>A0ABP9S0Q1</accession>
<feature type="transmembrane region" description="Helical" evidence="5">
    <location>
        <begin position="285"/>
        <end position="307"/>
    </location>
</feature>
<dbReference type="InterPro" id="IPR013525">
    <property type="entry name" value="ABC2_TM"/>
</dbReference>
<feature type="transmembrane region" description="Helical" evidence="5">
    <location>
        <begin position="191"/>
        <end position="212"/>
    </location>
</feature>
<dbReference type="RefSeq" id="WP_345316130.1">
    <property type="nucleotide sequence ID" value="NZ_BAABLF010000006.1"/>
</dbReference>